<reference evidence="2 3" key="1">
    <citation type="submission" date="2024-05" db="EMBL/GenBank/DDBJ databases">
        <title>Three bacterial strains, DH-69, EH-24, and ECK-19 isolated from coastal sediments.</title>
        <authorList>
            <person name="Ye Y.-Q."/>
            <person name="Du Z.-J."/>
        </authorList>
    </citation>
    <scope>NUCLEOTIDE SEQUENCE [LARGE SCALE GENOMIC DNA]</scope>
    <source>
        <strain evidence="2 3">ECK-19</strain>
    </source>
</reference>
<dbReference type="RefSeq" id="WP_369314480.1">
    <property type="nucleotide sequence ID" value="NZ_JBEHZE010000001.1"/>
</dbReference>
<evidence type="ECO:0000313" key="3">
    <source>
        <dbReference type="Proteomes" id="UP001560685"/>
    </source>
</evidence>
<feature type="signal peptide" evidence="1">
    <location>
        <begin position="1"/>
        <end position="23"/>
    </location>
</feature>
<evidence type="ECO:0000256" key="1">
    <source>
        <dbReference type="SAM" id="SignalP"/>
    </source>
</evidence>
<dbReference type="Proteomes" id="UP001560685">
    <property type="component" value="Unassembled WGS sequence"/>
</dbReference>
<keyword evidence="3" id="KW-1185">Reference proteome</keyword>
<comment type="caution">
    <text evidence="2">The sequence shown here is derived from an EMBL/GenBank/DDBJ whole genome shotgun (WGS) entry which is preliminary data.</text>
</comment>
<proteinExistence type="predicted"/>
<accession>A0ABV3Z8Z2</accession>
<evidence type="ECO:0000313" key="2">
    <source>
        <dbReference type="EMBL" id="MEX6634499.1"/>
    </source>
</evidence>
<sequence>MKFRSVIAFVVGTVAFFASAVHAQTREEIPLGYQWKGREILDDVWRIHHSGYNDVAILVYADRRTGVPLLEAFEHTKKERAKIDKCPALGNAESVPKHELFGAAMAALEKIDDDPNNDDSINNVPIIGYEAVDSEANPRCALIARELAGGTMLYTVVTHLKGEVIENYYQIPKKAHRLMDTLNERAIAAIKKAEMAAKKKEPSECGGEVAYKHWVMAWSPKLGTLYARNLEFLDKAVANGKVARIGIMVRTKHDAKGVALETTHSLYMAAKGDGEEFIPQKQRLTVDGKIAQEWGDGFHQWAGLTPAAMNALYTGKTAEIKTKELGRIRFTLQDMKESLELLDTNQQIATLTNRLEKCPE</sequence>
<protein>
    <submittedName>
        <fullName evidence="2">Uncharacterized protein</fullName>
    </submittedName>
</protein>
<keyword evidence="1" id="KW-0732">Signal</keyword>
<name>A0ABV3Z8Z2_9PROT</name>
<organism evidence="2 3">
    <name type="scientific">Hyphococcus lacteus</name>
    <dbReference type="NCBI Taxonomy" id="3143536"/>
    <lineage>
        <taxon>Bacteria</taxon>
        <taxon>Pseudomonadati</taxon>
        <taxon>Pseudomonadota</taxon>
        <taxon>Alphaproteobacteria</taxon>
        <taxon>Parvularculales</taxon>
        <taxon>Parvularculaceae</taxon>
        <taxon>Hyphococcus</taxon>
    </lineage>
</organism>
<dbReference type="EMBL" id="JBEHZE010000001">
    <property type="protein sequence ID" value="MEX6634499.1"/>
    <property type="molecule type" value="Genomic_DNA"/>
</dbReference>
<feature type="chain" id="PRO_5045258249" evidence="1">
    <location>
        <begin position="24"/>
        <end position="360"/>
    </location>
</feature>
<gene>
    <name evidence="2" type="ORF">ABFZ84_13165</name>
</gene>